<keyword evidence="3 6" id="KW-0812">Transmembrane</keyword>
<evidence type="ECO:0000313" key="9">
    <source>
        <dbReference type="Proteomes" id="UP000590460"/>
    </source>
</evidence>
<accession>A0A846Z856</accession>
<sequence length="764" mass="85003">MTSRDLLHVSLCIAAVSGCIYRFNPMTVTLCLLMGIVYFRQVSFRRVMLLLFLGLPMVSYFSWDAHRLLQQAHNTTRTSTYISGRLLPDDLTVDGEWLRGTCQLAGSGEKVRFIFQIHTEQAQKQWLSFDRVSQFSGQGVKTRLMPATNFNQFDPQDYFATQSITHQIKFSTLVLTQPAKKPFWQQVGDQLHNWHAQAMANAAKLPAPLGEYAQALILGAPPKAFYNQNPGVQTLGLVHLFSVSGFQVTYLLLALIAILRRLWCPQEVTVAVGIVALLAYFIFTGAPGILVRAVIAGIFRLGGALGWRRCPPEAVWAISLLGSLIYQPAILLTLGGQLSFVLTFCLLFSAQLTFWQTNLWLSLVSFVLLTAQQFTWHLLQTLANCLAIPLFSVLIVPCVLIGWLGQDVVAVSRLMNVIIATFAKAVDWLAQLPGQVIIGKLPWWVTLVLLLLALMSFVPYKSMAQRVRWLWFVMLLIAMVGVKYPLRGELTTFDIGQGDAALLRTPLNRSVTLIDTGGAPQFAKKKPWQQTLRNRTAGETVIVNYLHSLGISRVDNLVLTHQDTDHIGYAKVILEKLVVTRVIVPAGMQQQAAFKREIQPFLRQAQVIEVTAGAQVPNFPFAILHPTTSGQAKNEDSLALWCRLGGQNIFTAGDLDQAGEASVAAQYPKLAVDIMKLGHHGSKTATNPDVIARWQPKVVLISAGRDNRYHHPHAETLKTMQENHLASFNTQTNGMIRYSYFGEKGRFEVKVPNESATITTTNTK</sequence>
<feature type="transmembrane region" description="Helical" evidence="6">
    <location>
        <begin position="467"/>
        <end position="486"/>
    </location>
</feature>
<dbReference type="InterPro" id="IPR035681">
    <property type="entry name" value="ComA-like_MBL"/>
</dbReference>
<evidence type="ECO:0000256" key="3">
    <source>
        <dbReference type="ARBA" id="ARBA00022692"/>
    </source>
</evidence>
<name>A0A846Z856_9LACO</name>
<dbReference type="Pfam" id="PF00753">
    <property type="entry name" value="Lactamase_B"/>
    <property type="match status" value="1"/>
</dbReference>
<evidence type="ECO:0000256" key="5">
    <source>
        <dbReference type="ARBA" id="ARBA00023136"/>
    </source>
</evidence>
<feature type="transmembrane region" description="Helical" evidence="6">
    <location>
        <begin position="340"/>
        <end position="369"/>
    </location>
</feature>
<reference evidence="8 9" key="1">
    <citation type="submission" date="2020-04" db="EMBL/GenBank/DDBJ databases">
        <title>MicrobeNet Type strains.</title>
        <authorList>
            <person name="Nicholson A.C."/>
        </authorList>
    </citation>
    <scope>NUCLEOTIDE SEQUENCE [LARGE SCALE GENOMIC DNA]</scope>
    <source>
        <strain evidence="8 9">CCUG 54536</strain>
    </source>
</reference>
<dbReference type="InterPro" id="IPR001279">
    <property type="entry name" value="Metallo-B-lactamas"/>
</dbReference>
<gene>
    <name evidence="8" type="ORF">HF966_01580</name>
</gene>
<dbReference type="InterPro" id="IPR004477">
    <property type="entry name" value="ComEC_N"/>
</dbReference>
<dbReference type="Proteomes" id="UP000590460">
    <property type="component" value="Unassembled WGS sequence"/>
</dbReference>
<dbReference type="InterPro" id="IPR052159">
    <property type="entry name" value="Competence_DNA_uptake"/>
</dbReference>
<evidence type="ECO:0000256" key="2">
    <source>
        <dbReference type="ARBA" id="ARBA00022475"/>
    </source>
</evidence>
<keyword evidence="2" id="KW-1003">Cell membrane</keyword>
<dbReference type="Gene3D" id="3.60.15.10">
    <property type="entry name" value="Ribonuclease Z/Hydroxyacylglutathione hydrolase-like"/>
    <property type="match status" value="1"/>
</dbReference>
<dbReference type="SUPFAM" id="SSF56281">
    <property type="entry name" value="Metallo-hydrolase/oxidoreductase"/>
    <property type="match status" value="1"/>
</dbReference>
<dbReference type="NCBIfam" id="TIGR00361">
    <property type="entry name" value="ComEC_Rec2"/>
    <property type="match status" value="1"/>
</dbReference>
<dbReference type="PANTHER" id="PTHR30619">
    <property type="entry name" value="DNA INTERNALIZATION/COMPETENCE PROTEIN COMEC/REC2"/>
    <property type="match status" value="1"/>
</dbReference>
<feature type="domain" description="Metallo-beta-lactamase" evidence="7">
    <location>
        <begin position="497"/>
        <end position="705"/>
    </location>
</feature>
<feature type="transmembrane region" description="Helical" evidence="6">
    <location>
        <begin position="441"/>
        <end position="460"/>
    </location>
</feature>
<comment type="caution">
    <text evidence="8">The sequence shown here is derived from an EMBL/GenBank/DDBJ whole genome shotgun (WGS) entry which is preliminary data.</text>
</comment>
<dbReference type="PROSITE" id="PS51257">
    <property type="entry name" value="PROKAR_LIPOPROTEIN"/>
    <property type="match status" value="1"/>
</dbReference>
<dbReference type="Pfam" id="PF03772">
    <property type="entry name" value="Competence"/>
    <property type="match status" value="1"/>
</dbReference>
<protein>
    <submittedName>
        <fullName evidence="8">DNA internalization-related competence protein ComEC/Rec2</fullName>
    </submittedName>
</protein>
<evidence type="ECO:0000313" key="8">
    <source>
        <dbReference type="EMBL" id="NKZ17887.1"/>
    </source>
</evidence>
<evidence type="ECO:0000256" key="6">
    <source>
        <dbReference type="SAM" id="Phobius"/>
    </source>
</evidence>
<dbReference type="InterPro" id="IPR004797">
    <property type="entry name" value="Competence_ComEC/Rec2"/>
</dbReference>
<dbReference type="NCBIfam" id="TIGR00360">
    <property type="entry name" value="ComEC_N-term"/>
    <property type="match status" value="1"/>
</dbReference>
<proteinExistence type="predicted"/>
<keyword evidence="5 6" id="KW-0472">Membrane</keyword>
<feature type="transmembrane region" description="Helical" evidence="6">
    <location>
        <begin position="44"/>
        <end position="63"/>
    </location>
</feature>
<dbReference type="GO" id="GO:0005886">
    <property type="term" value="C:plasma membrane"/>
    <property type="evidence" value="ECO:0007669"/>
    <property type="project" value="UniProtKB-SubCell"/>
</dbReference>
<dbReference type="CDD" id="cd07731">
    <property type="entry name" value="ComA-like_MBL-fold"/>
    <property type="match status" value="1"/>
</dbReference>
<dbReference type="AlphaFoldDB" id="A0A846Z856"/>
<feature type="transmembrane region" description="Helical" evidence="6">
    <location>
        <begin position="266"/>
        <end position="283"/>
    </location>
</feature>
<dbReference type="GO" id="GO:0030420">
    <property type="term" value="P:establishment of competence for transformation"/>
    <property type="evidence" value="ECO:0007669"/>
    <property type="project" value="InterPro"/>
</dbReference>
<dbReference type="InterPro" id="IPR036866">
    <property type="entry name" value="RibonucZ/Hydroxyglut_hydro"/>
</dbReference>
<feature type="transmembrane region" description="Helical" evidence="6">
    <location>
        <begin position="381"/>
        <end position="405"/>
    </location>
</feature>
<dbReference type="EMBL" id="JAAXPO010000002">
    <property type="protein sequence ID" value="NKZ17887.1"/>
    <property type="molecule type" value="Genomic_DNA"/>
</dbReference>
<organism evidence="8 9">
    <name type="scientific">Leuconostoc holzapfelii</name>
    <dbReference type="NCBI Taxonomy" id="434464"/>
    <lineage>
        <taxon>Bacteria</taxon>
        <taxon>Bacillati</taxon>
        <taxon>Bacillota</taxon>
        <taxon>Bacilli</taxon>
        <taxon>Lactobacillales</taxon>
        <taxon>Lactobacillaceae</taxon>
        <taxon>Leuconostoc</taxon>
    </lineage>
</organism>
<evidence type="ECO:0000259" key="7">
    <source>
        <dbReference type="SMART" id="SM00849"/>
    </source>
</evidence>
<dbReference type="SMART" id="SM00849">
    <property type="entry name" value="Lactamase_B"/>
    <property type="match status" value="1"/>
</dbReference>
<evidence type="ECO:0000256" key="1">
    <source>
        <dbReference type="ARBA" id="ARBA00004651"/>
    </source>
</evidence>
<comment type="subcellular location">
    <subcellularLocation>
        <location evidence="1">Cell membrane</location>
        <topology evidence="1">Multi-pass membrane protein</topology>
    </subcellularLocation>
</comment>
<dbReference type="PANTHER" id="PTHR30619:SF7">
    <property type="entry name" value="BETA-LACTAMASE DOMAIN PROTEIN"/>
    <property type="match status" value="1"/>
</dbReference>
<keyword evidence="4 6" id="KW-1133">Transmembrane helix</keyword>
<feature type="transmembrane region" description="Helical" evidence="6">
    <location>
        <begin position="237"/>
        <end position="259"/>
    </location>
</feature>
<feature type="transmembrane region" description="Helical" evidence="6">
    <location>
        <begin position="314"/>
        <end position="334"/>
    </location>
</feature>
<evidence type="ECO:0000256" key="4">
    <source>
        <dbReference type="ARBA" id="ARBA00022989"/>
    </source>
</evidence>